<keyword evidence="1" id="KW-0663">Pyridoxal phosphate</keyword>
<feature type="transmembrane region" description="Helical" evidence="3">
    <location>
        <begin position="35"/>
        <end position="54"/>
    </location>
</feature>
<keyword evidence="3" id="KW-0472">Membrane</keyword>
<evidence type="ECO:0000313" key="5">
    <source>
        <dbReference type="EMBL" id="KAK4488200.1"/>
    </source>
</evidence>
<dbReference type="PANTHER" id="PTHR43795">
    <property type="entry name" value="BIFUNCTIONAL ASPARTATE AMINOTRANSFERASE AND GLUTAMATE/ASPARTATE-PREPHENATE AMINOTRANSFERASE-RELATED"/>
    <property type="match status" value="1"/>
</dbReference>
<comment type="caution">
    <text evidence="5">The sequence shown here is derived from an EMBL/GenBank/DDBJ whole genome shotgun (WGS) entry which is preliminary data.</text>
</comment>
<dbReference type="InterPro" id="IPR015422">
    <property type="entry name" value="PyrdxlP-dep_Trfase_small"/>
</dbReference>
<reference evidence="5 6" key="1">
    <citation type="journal article" date="2023" name="bioRxiv">
        <title>Genome report: Whole genome sequence and annotation of Penstemon davidsonii.</title>
        <authorList>
            <person name="Ostevik K.L."/>
            <person name="Alabady M."/>
            <person name="Zhang M."/>
            <person name="Rausher M.D."/>
        </authorList>
    </citation>
    <scope>NUCLEOTIDE SEQUENCE [LARGE SCALE GENOMIC DNA]</scope>
    <source>
        <strain evidence="5">DNT005</strain>
        <tissue evidence="5">Whole leaf</tissue>
    </source>
</reference>
<dbReference type="CDD" id="cd00609">
    <property type="entry name" value="AAT_like"/>
    <property type="match status" value="1"/>
</dbReference>
<dbReference type="PRINTS" id="PR00753">
    <property type="entry name" value="ACCSYNTHASE"/>
</dbReference>
<dbReference type="PANTHER" id="PTHR43795:SF85">
    <property type="entry name" value="AMINOTRANSFERASE ACS10-RELATED"/>
    <property type="match status" value="1"/>
</dbReference>
<evidence type="ECO:0000313" key="6">
    <source>
        <dbReference type="Proteomes" id="UP001291926"/>
    </source>
</evidence>
<dbReference type="EMBL" id="JAYDYQ010001088">
    <property type="protein sequence ID" value="KAK4488200.1"/>
    <property type="molecule type" value="Genomic_DNA"/>
</dbReference>
<name>A0ABR0DGW6_9LAMI</name>
<evidence type="ECO:0000256" key="2">
    <source>
        <dbReference type="SAM" id="MobiDB-lite"/>
    </source>
</evidence>
<dbReference type="InterPro" id="IPR015421">
    <property type="entry name" value="PyrdxlP-dep_Trfase_major"/>
</dbReference>
<dbReference type="InterPro" id="IPR004839">
    <property type="entry name" value="Aminotransferase_I/II_large"/>
</dbReference>
<evidence type="ECO:0000256" key="1">
    <source>
        <dbReference type="ARBA" id="ARBA00022898"/>
    </source>
</evidence>
<dbReference type="InterPro" id="IPR050478">
    <property type="entry name" value="Ethylene_sulfur-biosynth"/>
</dbReference>
<sequence>MKNPKKNISSTTGGGAAAGMRVIVPLQGVVQGRGGLFFGSVIPCALFYFLQLYLRRRSDPAPPPDTEPENSSGTLQRVQSRSSLPSPRGSSGPAQVSSRANSVVKQGADGPYYLGLKRVEEDPYHQLDNPGGVIQLGLAENRLVLDLVEEWLSDSAKELSISGITTYHPFDGLIELKIAAAGFMSQVIEGPHLFNPEQIVLTAGATPAIEMLIFSLADPGNAFLVPAPYSPDLDGDVKWRTGVEIIPVPCRSADNFSLSITSLDRAFNQAKKRGVKIRGIILSNPSNPVGILYNRETLYDLMDFATEKNIHIISNELFIGSTNGSDKFVSMAEIIETEDFDRIRVHIVYGLSNDLSLPGLRIALIYTFNEHVLSASKKLARFSSVSVPTQHLLISMLSDTKFVRQTIEVSRERLQRMRNEFVNGLKELGIECVNSCGGFICWADMSSLIKSYSEKGELDLWDKLLNNAKINALPGSPCHCVEPGWFGLCFTTLSEGDIPLVIQRVRGVSETCRSPS</sequence>
<dbReference type="Proteomes" id="UP001291926">
    <property type="component" value="Unassembled WGS sequence"/>
</dbReference>
<keyword evidence="3" id="KW-0812">Transmembrane</keyword>
<evidence type="ECO:0000259" key="4">
    <source>
        <dbReference type="Pfam" id="PF00155"/>
    </source>
</evidence>
<accession>A0ABR0DGW6</accession>
<feature type="domain" description="Aminotransferase class I/classII large" evidence="4">
    <location>
        <begin position="134"/>
        <end position="504"/>
    </location>
</feature>
<feature type="compositionally biased region" description="Polar residues" evidence="2">
    <location>
        <begin position="69"/>
        <end position="79"/>
    </location>
</feature>
<protein>
    <recommendedName>
        <fullName evidence="4">Aminotransferase class I/classII large domain-containing protein</fullName>
    </recommendedName>
</protein>
<proteinExistence type="predicted"/>
<dbReference type="InterPro" id="IPR015424">
    <property type="entry name" value="PyrdxlP-dep_Trfase"/>
</dbReference>
<evidence type="ECO:0000256" key="3">
    <source>
        <dbReference type="SAM" id="Phobius"/>
    </source>
</evidence>
<dbReference type="Gene3D" id="3.40.640.10">
    <property type="entry name" value="Type I PLP-dependent aspartate aminotransferase-like (Major domain)"/>
    <property type="match status" value="1"/>
</dbReference>
<feature type="region of interest" description="Disordered" evidence="2">
    <location>
        <begin position="59"/>
        <end position="102"/>
    </location>
</feature>
<organism evidence="5 6">
    <name type="scientific">Penstemon davidsonii</name>
    <dbReference type="NCBI Taxonomy" id="160366"/>
    <lineage>
        <taxon>Eukaryota</taxon>
        <taxon>Viridiplantae</taxon>
        <taxon>Streptophyta</taxon>
        <taxon>Embryophyta</taxon>
        <taxon>Tracheophyta</taxon>
        <taxon>Spermatophyta</taxon>
        <taxon>Magnoliopsida</taxon>
        <taxon>eudicotyledons</taxon>
        <taxon>Gunneridae</taxon>
        <taxon>Pentapetalae</taxon>
        <taxon>asterids</taxon>
        <taxon>lamiids</taxon>
        <taxon>Lamiales</taxon>
        <taxon>Plantaginaceae</taxon>
        <taxon>Cheloneae</taxon>
        <taxon>Penstemon</taxon>
    </lineage>
</organism>
<keyword evidence="6" id="KW-1185">Reference proteome</keyword>
<dbReference type="Gene3D" id="3.90.1150.10">
    <property type="entry name" value="Aspartate Aminotransferase, domain 1"/>
    <property type="match status" value="1"/>
</dbReference>
<dbReference type="Pfam" id="PF00155">
    <property type="entry name" value="Aminotran_1_2"/>
    <property type="match status" value="1"/>
</dbReference>
<gene>
    <name evidence="5" type="ORF">RD792_003943</name>
</gene>
<feature type="compositionally biased region" description="Low complexity" evidence="2">
    <location>
        <begin position="80"/>
        <end position="93"/>
    </location>
</feature>
<dbReference type="SUPFAM" id="SSF53383">
    <property type="entry name" value="PLP-dependent transferases"/>
    <property type="match status" value="1"/>
</dbReference>
<keyword evidence="3" id="KW-1133">Transmembrane helix</keyword>